<keyword evidence="3" id="KW-1185">Reference proteome</keyword>
<sequence length="58" mass="6788">MLVVMLLLISWPIFASLDRKYKLTHFLMYVDHELLLLELVSDFCICLELYGQGLRIAS</sequence>
<evidence type="ECO:0000256" key="1">
    <source>
        <dbReference type="SAM" id="SignalP"/>
    </source>
</evidence>
<keyword evidence="1" id="KW-0732">Signal</keyword>
<dbReference type="EMBL" id="CM016553">
    <property type="protein sequence ID" value="TKW35154.1"/>
    <property type="molecule type" value="Genomic_DNA"/>
</dbReference>
<feature type="chain" id="PRO_5020425280" evidence="1">
    <location>
        <begin position="16"/>
        <end position="58"/>
    </location>
</feature>
<evidence type="ECO:0000313" key="3">
    <source>
        <dbReference type="Proteomes" id="UP000298652"/>
    </source>
</evidence>
<dbReference type="Gramene" id="TKW35154">
    <property type="protein sequence ID" value="TKW35154"/>
    <property type="gene ID" value="SEVIR_2G353250v2"/>
</dbReference>
<dbReference type="Proteomes" id="UP000298652">
    <property type="component" value="Chromosome 2"/>
</dbReference>
<dbReference type="AlphaFoldDB" id="A0A4U6W129"/>
<gene>
    <name evidence="2" type="ORF">SEVIR_2G353250v2</name>
</gene>
<proteinExistence type="predicted"/>
<feature type="signal peptide" evidence="1">
    <location>
        <begin position="1"/>
        <end position="15"/>
    </location>
</feature>
<evidence type="ECO:0000313" key="2">
    <source>
        <dbReference type="EMBL" id="TKW35154.1"/>
    </source>
</evidence>
<protein>
    <submittedName>
        <fullName evidence="2">Uncharacterized protein</fullName>
    </submittedName>
</protein>
<accession>A0A4U6W129</accession>
<reference evidence="2" key="1">
    <citation type="submission" date="2019-03" db="EMBL/GenBank/DDBJ databases">
        <title>WGS assembly of Setaria viridis.</title>
        <authorList>
            <person name="Huang P."/>
            <person name="Jenkins J."/>
            <person name="Grimwood J."/>
            <person name="Barry K."/>
            <person name="Healey A."/>
            <person name="Mamidi S."/>
            <person name="Sreedasyam A."/>
            <person name="Shu S."/>
            <person name="Feldman M."/>
            <person name="Wu J."/>
            <person name="Yu Y."/>
            <person name="Chen C."/>
            <person name="Johnson J."/>
            <person name="Rokhsar D."/>
            <person name="Baxter I."/>
            <person name="Schmutz J."/>
            <person name="Brutnell T."/>
            <person name="Kellogg E."/>
        </authorList>
    </citation>
    <scope>NUCLEOTIDE SEQUENCE [LARGE SCALE GENOMIC DNA]</scope>
</reference>
<name>A0A4U6W129_SETVI</name>
<organism evidence="2 3">
    <name type="scientific">Setaria viridis</name>
    <name type="common">Green bristlegrass</name>
    <name type="synonym">Setaria italica subsp. viridis</name>
    <dbReference type="NCBI Taxonomy" id="4556"/>
    <lineage>
        <taxon>Eukaryota</taxon>
        <taxon>Viridiplantae</taxon>
        <taxon>Streptophyta</taxon>
        <taxon>Embryophyta</taxon>
        <taxon>Tracheophyta</taxon>
        <taxon>Spermatophyta</taxon>
        <taxon>Magnoliopsida</taxon>
        <taxon>Liliopsida</taxon>
        <taxon>Poales</taxon>
        <taxon>Poaceae</taxon>
        <taxon>PACMAD clade</taxon>
        <taxon>Panicoideae</taxon>
        <taxon>Panicodae</taxon>
        <taxon>Paniceae</taxon>
        <taxon>Cenchrinae</taxon>
        <taxon>Setaria</taxon>
    </lineage>
</organism>